<organism evidence="2 3">
    <name type="scientific">Streptomyces turgidiscabies (strain Car8)</name>
    <dbReference type="NCBI Taxonomy" id="698760"/>
    <lineage>
        <taxon>Bacteria</taxon>
        <taxon>Bacillati</taxon>
        <taxon>Actinomycetota</taxon>
        <taxon>Actinomycetes</taxon>
        <taxon>Kitasatosporales</taxon>
        <taxon>Streptomycetaceae</taxon>
        <taxon>Streptomyces</taxon>
    </lineage>
</organism>
<dbReference type="AlphaFoldDB" id="L7FAE2"/>
<keyword evidence="3" id="KW-1185">Reference proteome</keyword>
<dbReference type="GeneID" id="97403460"/>
<evidence type="ECO:0000313" key="2">
    <source>
        <dbReference type="EMBL" id="ELP68217.1"/>
    </source>
</evidence>
<name>L7FAE2_STRT8</name>
<gene>
    <name evidence="2" type="ORF">STRTUCAR8_04185</name>
</gene>
<dbReference type="RefSeq" id="WP_006376600.1">
    <property type="nucleotide sequence ID" value="NZ_AEJB01000224.1"/>
</dbReference>
<sequence>MPSSLASEWFKSSYSQQNGECVEARRSATGIDIRDSKNMSGCVVTVGAAAWPTFLAGVERVAHRGS</sequence>
<dbReference type="PATRIC" id="fig|698760.3.peg.3038"/>
<feature type="domain" description="DUF397" evidence="1">
    <location>
        <begin position="8"/>
        <end position="58"/>
    </location>
</feature>
<evidence type="ECO:0000313" key="3">
    <source>
        <dbReference type="Proteomes" id="UP000010931"/>
    </source>
</evidence>
<proteinExistence type="predicted"/>
<dbReference type="Proteomes" id="UP000010931">
    <property type="component" value="Unassembled WGS sequence"/>
</dbReference>
<dbReference type="InterPro" id="IPR007278">
    <property type="entry name" value="DUF397"/>
</dbReference>
<dbReference type="STRING" id="85558.T45_04156"/>
<dbReference type="Pfam" id="PF04149">
    <property type="entry name" value="DUF397"/>
    <property type="match status" value="1"/>
</dbReference>
<protein>
    <submittedName>
        <fullName evidence="2">Putative toxin-antitoxin system, toxin component</fullName>
    </submittedName>
</protein>
<accession>L7FAE2</accession>
<evidence type="ECO:0000259" key="1">
    <source>
        <dbReference type="Pfam" id="PF04149"/>
    </source>
</evidence>
<reference evidence="2 3" key="1">
    <citation type="journal article" date="2011" name="Plasmid">
        <title>Streptomyces turgidiscabies Car8 contains a modular pathogenicity island that shares virulence genes with other actinobacterial plant pathogens.</title>
        <authorList>
            <person name="Huguet-Tapia J.C."/>
            <person name="Badger J.H."/>
            <person name="Loria R."/>
            <person name="Pettis G.S."/>
        </authorList>
    </citation>
    <scope>NUCLEOTIDE SEQUENCE [LARGE SCALE GENOMIC DNA]</scope>
    <source>
        <strain evidence="2 3">Car8</strain>
    </source>
</reference>
<dbReference type="EMBL" id="AEJB01000224">
    <property type="protein sequence ID" value="ELP68217.1"/>
    <property type="molecule type" value="Genomic_DNA"/>
</dbReference>
<comment type="caution">
    <text evidence="2">The sequence shown here is derived from an EMBL/GenBank/DDBJ whole genome shotgun (WGS) entry which is preliminary data.</text>
</comment>